<dbReference type="Proteomes" id="UP000282636">
    <property type="component" value="Unassembled WGS sequence"/>
</dbReference>
<dbReference type="Pfam" id="PF21217">
    <property type="entry name" value="PaaA2"/>
    <property type="match status" value="1"/>
</dbReference>
<organism evidence="2 3">
    <name type="scientific">Pseudomonas syringae pv. theae</name>
    <dbReference type="NCBI Taxonomy" id="103985"/>
    <lineage>
        <taxon>Bacteria</taxon>
        <taxon>Pseudomonadati</taxon>
        <taxon>Pseudomonadota</taxon>
        <taxon>Gammaproteobacteria</taxon>
        <taxon>Pseudomonadales</taxon>
        <taxon>Pseudomonadaceae</taxon>
        <taxon>Pseudomonas</taxon>
        <taxon>Pseudomonas syringae</taxon>
    </lineage>
</organism>
<accession>A0A0N8TJT3</accession>
<evidence type="ECO:0000313" key="2">
    <source>
        <dbReference type="EMBL" id="RMT70817.1"/>
    </source>
</evidence>
<gene>
    <name evidence="2" type="ORF">ALP44_01086</name>
</gene>
<protein>
    <recommendedName>
        <fullName evidence="1">Stability determinant domain-containing protein</fullName>
    </recommendedName>
</protein>
<dbReference type="AlphaFoldDB" id="A0A0N8TJT3"/>
<evidence type="ECO:0000313" key="3">
    <source>
        <dbReference type="Proteomes" id="UP000282636"/>
    </source>
</evidence>
<reference evidence="2 3" key="1">
    <citation type="submission" date="2018-08" db="EMBL/GenBank/DDBJ databases">
        <title>Recombination of ecologically and evolutionarily significant loci maintains genetic cohesion in the Pseudomonas syringae species complex.</title>
        <authorList>
            <person name="Dillon M."/>
            <person name="Thakur S."/>
            <person name="Almeida R.N.D."/>
            <person name="Weir B.S."/>
            <person name="Guttman D.S."/>
        </authorList>
    </citation>
    <scope>NUCLEOTIDE SEQUENCE [LARGE SCALE GENOMIC DNA]</scope>
    <source>
        <strain evidence="2 3">ICMP 3934</strain>
    </source>
</reference>
<feature type="domain" description="Stability determinant" evidence="1">
    <location>
        <begin position="16"/>
        <end position="48"/>
    </location>
</feature>
<evidence type="ECO:0000259" key="1">
    <source>
        <dbReference type="Pfam" id="PF21217"/>
    </source>
</evidence>
<proteinExistence type="predicted"/>
<comment type="caution">
    <text evidence="2">The sequence shown here is derived from an EMBL/GenBank/DDBJ whole genome shotgun (WGS) entry which is preliminary data.</text>
</comment>
<dbReference type="RefSeq" id="WP_019332857.1">
    <property type="nucleotide sequence ID" value="NZ_BQUM01000037.1"/>
</dbReference>
<dbReference type="Gene3D" id="6.20.450.20">
    <property type="match status" value="1"/>
</dbReference>
<dbReference type="EMBL" id="RBTL01000103">
    <property type="protein sequence ID" value="RMT70817.1"/>
    <property type="molecule type" value="Genomic_DNA"/>
</dbReference>
<name>A0A0N8TJT3_PSESX</name>
<sequence length="71" mass="7861">MSARTSPIVSEFKTEEQAASYDKWFRAQVQASISDPAPNIPHDQVMAEMREFLESKQTPSDAGWVAASSTN</sequence>
<dbReference type="InterPro" id="IPR048851">
    <property type="entry name" value="PaaA2_dom"/>
</dbReference>